<organism evidence="1 2">
    <name type="scientific">Quercus lobata</name>
    <name type="common">Valley oak</name>
    <dbReference type="NCBI Taxonomy" id="97700"/>
    <lineage>
        <taxon>Eukaryota</taxon>
        <taxon>Viridiplantae</taxon>
        <taxon>Streptophyta</taxon>
        <taxon>Embryophyta</taxon>
        <taxon>Tracheophyta</taxon>
        <taxon>Spermatophyta</taxon>
        <taxon>Magnoliopsida</taxon>
        <taxon>eudicotyledons</taxon>
        <taxon>Gunneridae</taxon>
        <taxon>Pentapetalae</taxon>
        <taxon>rosids</taxon>
        <taxon>fabids</taxon>
        <taxon>Fagales</taxon>
        <taxon>Fagaceae</taxon>
        <taxon>Quercus</taxon>
    </lineage>
</organism>
<evidence type="ECO:0000313" key="1">
    <source>
        <dbReference type="EnsemblPlants" id="QL02p084420:mrna"/>
    </source>
</evidence>
<dbReference type="AlphaFoldDB" id="A0A7N2L040"/>
<dbReference type="Proteomes" id="UP000594261">
    <property type="component" value="Chromosome 2"/>
</dbReference>
<name>A0A7N2L040_QUELO</name>
<protein>
    <submittedName>
        <fullName evidence="1">Uncharacterized protein</fullName>
    </submittedName>
</protein>
<proteinExistence type="predicted"/>
<keyword evidence="2" id="KW-1185">Reference proteome</keyword>
<sequence length="94" mass="10750">MLKVNPNLATAKDEDEETTLHVLARNPSAFVSGSWPGLLWRHLNIPWLKLKEEKSKQSQAHELLKQCLQAYRDDIQAFTSSIYCSRSRQRGVLG</sequence>
<reference evidence="2" key="1">
    <citation type="journal article" date="2016" name="G3 (Bethesda)">
        <title>First Draft Assembly and Annotation of the Genome of a California Endemic Oak Quercus lobata Nee (Fagaceae).</title>
        <authorList>
            <person name="Sork V.L."/>
            <person name="Fitz-Gibbon S.T."/>
            <person name="Puiu D."/>
            <person name="Crepeau M."/>
            <person name="Gugger P.F."/>
            <person name="Sherman R."/>
            <person name="Stevens K."/>
            <person name="Langley C.H."/>
            <person name="Pellegrini M."/>
            <person name="Salzberg S.L."/>
        </authorList>
    </citation>
    <scope>NUCLEOTIDE SEQUENCE [LARGE SCALE GENOMIC DNA]</scope>
    <source>
        <strain evidence="2">cv. SW786</strain>
    </source>
</reference>
<dbReference type="InParanoid" id="A0A7N2L040"/>
<dbReference type="Gramene" id="QL02p084420:mrna">
    <property type="protein sequence ID" value="QL02p084420:mrna"/>
    <property type="gene ID" value="QL02p084420"/>
</dbReference>
<evidence type="ECO:0000313" key="2">
    <source>
        <dbReference type="Proteomes" id="UP000594261"/>
    </source>
</evidence>
<reference evidence="1" key="2">
    <citation type="submission" date="2021-01" db="UniProtKB">
        <authorList>
            <consortium name="EnsemblPlants"/>
        </authorList>
    </citation>
    <scope>IDENTIFICATION</scope>
</reference>
<dbReference type="EnsemblPlants" id="QL02p084420:mrna">
    <property type="protein sequence ID" value="QL02p084420:mrna"/>
    <property type="gene ID" value="QL02p084420"/>
</dbReference>
<accession>A0A7N2L040</accession>